<name>A0A3A8AVG8_9RHOB</name>
<gene>
    <name evidence="1" type="ORF">D6850_11665</name>
</gene>
<dbReference type="OrthoDB" id="9795163at2"/>
<dbReference type="Proteomes" id="UP000281128">
    <property type="component" value="Unassembled WGS sequence"/>
</dbReference>
<dbReference type="InterPro" id="IPR018679">
    <property type="entry name" value="DUF2161"/>
</dbReference>
<reference evidence="1 2" key="1">
    <citation type="submission" date="2018-09" db="EMBL/GenBank/DDBJ databases">
        <title>Roseovarius spongiae sp. nov., isolated from a marine sponge.</title>
        <authorList>
            <person name="Zhuang L."/>
            <person name="Luo L."/>
        </authorList>
    </citation>
    <scope>NUCLEOTIDE SEQUENCE [LARGE SCALE GENOMIC DNA]</scope>
    <source>
        <strain evidence="1 2">HN-E21</strain>
    </source>
</reference>
<proteinExistence type="predicted"/>
<evidence type="ECO:0000313" key="2">
    <source>
        <dbReference type="Proteomes" id="UP000281128"/>
    </source>
</evidence>
<organism evidence="1 2">
    <name type="scientific">Roseovarius spongiae</name>
    <dbReference type="NCBI Taxonomy" id="2320272"/>
    <lineage>
        <taxon>Bacteria</taxon>
        <taxon>Pseudomonadati</taxon>
        <taxon>Pseudomonadota</taxon>
        <taxon>Alphaproteobacteria</taxon>
        <taxon>Rhodobacterales</taxon>
        <taxon>Roseobacteraceae</taxon>
        <taxon>Roseovarius</taxon>
    </lineage>
</organism>
<dbReference type="RefSeq" id="WP_121167826.1">
    <property type="nucleotide sequence ID" value="NZ_RAPE01000003.1"/>
</dbReference>
<keyword evidence="2" id="KW-1185">Reference proteome</keyword>
<dbReference type="AlphaFoldDB" id="A0A3A8AVG8"/>
<sequence length="221" mass="23707">MSKPAETELYAPVKTLFEARGYAVKGEIGGADLMARRDGEEPVIVELKSGFSLILLQQAAARQAITERVYVAVPRWSGKAGWRVFKGNIGLCRRLGIGVISVDLGEGAARVHAEPGPFRPRRSKPRRAAMLREFDAREGDPTAGGTNGQVMTAYRQDALRCAACLAEVETARGADVARASGVARATRIMADNHHGWFRRVAHGVYALSDAGAEMIAAAPPP</sequence>
<accession>A0A3A8AVG8</accession>
<evidence type="ECO:0000313" key="1">
    <source>
        <dbReference type="EMBL" id="RKF14203.1"/>
    </source>
</evidence>
<dbReference type="EMBL" id="RAPE01000003">
    <property type="protein sequence ID" value="RKF14203.1"/>
    <property type="molecule type" value="Genomic_DNA"/>
</dbReference>
<dbReference type="Pfam" id="PF09929">
    <property type="entry name" value="DUF2161"/>
    <property type="match status" value="1"/>
</dbReference>
<protein>
    <submittedName>
        <fullName evidence="1">Uncharacterized protein</fullName>
    </submittedName>
</protein>
<comment type="caution">
    <text evidence="1">The sequence shown here is derived from an EMBL/GenBank/DDBJ whole genome shotgun (WGS) entry which is preliminary data.</text>
</comment>